<protein>
    <submittedName>
        <fullName evidence="1">Uncharacterized protein</fullName>
    </submittedName>
</protein>
<dbReference type="Proteomes" id="UP000004994">
    <property type="component" value="Chromosome 8"/>
</dbReference>
<proteinExistence type="predicted"/>
<organism evidence="1">
    <name type="scientific">Solanum lycopersicum</name>
    <name type="common">Tomato</name>
    <name type="synonym">Lycopersicon esculentum</name>
    <dbReference type="NCBI Taxonomy" id="4081"/>
    <lineage>
        <taxon>Eukaryota</taxon>
        <taxon>Viridiplantae</taxon>
        <taxon>Streptophyta</taxon>
        <taxon>Embryophyta</taxon>
        <taxon>Tracheophyta</taxon>
        <taxon>Spermatophyta</taxon>
        <taxon>Magnoliopsida</taxon>
        <taxon>eudicotyledons</taxon>
        <taxon>Gunneridae</taxon>
        <taxon>Pentapetalae</taxon>
        <taxon>asterids</taxon>
        <taxon>lamiids</taxon>
        <taxon>Solanales</taxon>
        <taxon>Solanaceae</taxon>
        <taxon>Solanoideae</taxon>
        <taxon>Solaneae</taxon>
        <taxon>Solanum</taxon>
        <taxon>Solanum subgen. Lycopersicon</taxon>
    </lineage>
</organism>
<evidence type="ECO:0000313" key="2">
    <source>
        <dbReference type="Proteomes" id="UP000004994"/>
    </source>
</evidence>
<keyword evidence="2" id="KW-1185">Reference proteome</keyword>
<evidence type="ECO:0000313" key="1">
    <source>
        <dbReference type="EnsemblPlants" id="Solyc08g079005.1.1.1"/>
    </source>
</evidence>
<dbReference type="InParanoid" id="A0A3Q7HT48"/>
<name>A0A3Q7HT48_SOLLC</name>
<reference evidence="1" key="1">
    <citation type="journal article" date="2012" name="Nature">
        <title>The tomato genome sequence provides insights into fleshy fruit evolution.</title>
        <authorList>
            <consortium name="Tomato Genome Consortium"/>
        </authorList>
    </citation>
    <scope>NUCLEOTIDE SEQUENCE [LARGE SCALE GENOMIC DNA]</scope>
    <source>
        <strain evidence="1">cv. Heinz 1706</strain>
    </source>
</reference>
<sequence length="70" mass="8695">MITHAKVFFKFEWKVHLCDNKFRFSTKIKFQNVKYMMTCTIESIYTQYLHNYRAQKYLNKKDITTSRKMK</sequence>
<dbReference type="AlphaFoldDB" id="A0A3Q7HT48"/>
<dbReference type="EnsemblPlants" id="Solyc08g079005.1.1">
    <property type="protein sequence ID" value="Solyc08g079005.1.1.1"/>
    <property type="gene ID" value="Solyc08g079005.1"/>
</dbReference>
<dbReference type="Gramene" id="Solyc08g079005.1.1">
    <property type="protein sequence ID" value="Solyc08g079005.1.1.1"/>
    <property type="gene ID" value="Solyc08g079005.1"/>
</dbReference>
<reference evidence="1" key="2">
    <citation type="submission" date="2019-01" db="UniProtKB">
        <authorList>
            <consortium name="EnsemblPlants"/>
        </authorList>
    </citation>
    <scope>IDENTIFICATION</scope>
    <source>
        <strain evidence="1">cv. Heinz 1706</strain>
    </source>
</reference>
<accession>A0A3Q7HT48</accession>